<feature type="transmembrane region" description="Helical" evidence="1">
    <location>
        <begin position="56"/>
        <end position="79"/>
    </location>
</feature>
<dbReference type="InterPro" id="IPR021509">
    <property type="entry name" value="DUF3169"/>
</dbReference>
<dbReference type="EMBL" id="FQXP01000003">
    <property type="protein sequence ID" value="SHH57564.1"/>
    <property type="molecule type" value="Genomic_DNA"/>
</dbReference>
<name>A0A1M5U3N6_9CLOT</name>
<feature type="transmembrane region" description="Helical" evidence="1">
    <location>
        <begin position="107"/>
        <end position="131"/>
    </location>
</feature>
<dbReference type="RefSeq" id="WP_072830324.1">
    <property type="nucleotide sequence ID" value="NZ_FQXP01000003.1"/>
</dbReference>
<reference evidence="2 3" key="1">
    <citation type="submission" date="2016-11" db="EMBL/GenBank/DDBJ databases">
        <authorList>
            <person name="Jaros S."/>
            <person name="Januszkiewicz K."/>
            <person name="Wedrychowicz H."/>
        </authorList>
    </citation>
    <scope>NUCLEOTIDE SEQUENCE [LARGE SCALE GENOMIC DNA]</scope>
    <source>
        <strain evidence="2 3">DSM 3089</strain>
    </source>
</reference>
<dbReference type="OrthoDB" id="1777828at2"/>
<accession>A0A1M5U3N6</accession>
<gene>
    <name evidence="2" type="ORF">SAMN02745196_00831</name>
</gene>
<keyword evidence="3" id="KW-1185">Reference proteome</keyword>
<keyword evidence="1" id="KW-0472">Membrane</keyword>
<protein>
    <recommendedName>
        <fullName evidence="4">DUF3169 domain-containing protein</fullName>
    </recommendedName>
</protein>
<evidence type="ECO:0000313" key="3">
    <source>
        <dbReference type="Proteomes" id="UP000184526"/>
    </source>
</evidence>
<evidence type="ECO:0008006" key="4">
    <source>
        <dbReference type="Google" id="ProtNLM"/>
    </source>
</evidence>
<feature type="transmembrane region" description="Helical" evidence="1">
    <location>
        <begin position="235"/>
        <end position="254"/>
    </location>
</feature>
<feature type="transmembrane region" description="Helical" evidence="1">
    <location>
        <begin position="143"/>
        <end position="163"/>
    </location>
</feature>
<feature type="transmembrane region" description="Helical" evidence="1">
    <location>
        <begin position="210"/>
        <end position="229"/>
    </location>
</feature>
<keyword evidence="1" id="KW-0812">Transmembrane</keyword>
<evidence type="ECO:0000313" key="2">
    <source>
        <dbReference type="EMBL" id="SHH57564.1"/>
    </source>
</evidence>
<sequence length="264" mass="29787">MSNNRASEIKKEDKKAFKGFIIITMVSAFIGFLFGLGSSRLKELFGENIPKLFMNILSAITPFASLVLSLIVIAIYIYVYNKSIKEYEECIEEEENDYAIDKIERNLSIVISITTINNIIGFFFLGIGGMILPFNDDNGNLSIIKGICSFLGFILCTVSTILIQKNIVNLEKRINPLLKGSIYDVKFAEKWIDSCDEAIKLGIFKSSYKAYKAVSLTCVILWIFCIIGYDIWGFGIMPMVIVIVIWLVQTIAYSNEAIKSNIRK</sequence>
<feature type="transmembrane region" description="Helical" evidence="1">
    <location>
        <begin position="16"/>
        <end position="36"/>
    </location>
</feature>
<dbReference type="Pfam" id="PF11368">
    <property type="entry name" value="DUF3169"/>
    <property type="match status" value="1"/>
</dbReference>
<dbReference type="STRING" id="1121306.SAMN02745196_00831"/>
<dbReference type="Proteomes" id="UP000184526">
    <property type="component" value="Unassembled WGS sequence"/>
</dbReference>
<organism evidence="2 3">
    <name type="scientific">Clostridium collagenovorans DSM 3089</name>
    <dbReference type="NCBI Taxonomy" id="1121306"/>
    <lineage>
        <taxon>Bacteria</taxon>
        <taxon>Bacillati</taxon>
        <taxon>Bacillota</taxon>
        <taxon>Clostridia</taxon>
        <taxon>Eubacteriales</taxon>
        <taxon>Clostridiaceae</taxon>
        <taxon>Clostridium</taxon>
    </lineage>
</organism>
<keyword evidence="1" id="KW-1133">Transmembrane helix</keyword>
<evidence type="ECO:0000256" key="1">
    <source>
        <dbReference type="SAM" id="Phobius"/>
    </source>
</evidence>
<proteinExistence type="predicted"/>
<dbReference type="AlphaFoldDB" id="A0A1M5U3N6"/>